<gene>
    <name evidence="1" type="ORF">NLG97_g5836</name>
</gene>
<sequence length="100" mass="10397">MKFAAIVVSLVLESVMAAPSRPEQLRPRAPAHPLCRGVLLYSQAQCCDVIALNVAALGCVAMKGNATTAPEFQKYCAGKGKSSACCTIPVAGLDLLCSET</sequence>
<proteinExistence type="predicted"/>
<keyword evidence="2" id="KW-1185">Reference proteome</keyword>
<evidence type="ECO:0000313" key="2">
    <source>
        <dbReference type="Proteomes" id="UP001148737"/>
    </source>
</evidence>
<evidence type="ECO:0000313" key="1">
    <source>
        <dbReference type="EMBL" id="KAJ3490192.1"/>
    </source>
</evidence>
<comment type="caution">
    <text evidence="1">The sequence shown here is derived from an EMBL/GenBank/DDBJ whole genome shotgun (WGS) entry which is preliminary data.</text>
</comment>
<dbReference type="EMBL" id="JANAKD010000699">
    <property type="protein sequence ID" value="KAJ3490192.1"/>
    <property type="molecule type" value="Genomic_DNA"/>
</dbReference>
<protein>
    <submittedName>
        <fullName evidence="1">Uncharacterized protein</fullName>
    </submittedName>
</protein>
<reference evidence="1" key="1">
    <citation type="submission" date="2022-07" db="EMBL/GenBank/DDBJ databases">
        <title>Genome Sequence of Lecanicillium saksenae.</title>
        <authorList>
            <person name="Buettner E."/>
        </authorList>
    </citation>
    <scope>NUCLEOTIDE SEQUENCE</scope>
    <source>
        <strain evidence="1">VT-O1</strain>
    </source>
</reference>
<dbReference type="Proteomes" id="UP001148737">
    <property type="component" value="Unassembled WGS sequence"/>
</dbReference>
<name>A0ACC1QUH9_9HYPO</name>
<organism evidence="1 2">
    <name type="scientific">Lecanicillium saksenae</name>
    <dbReference type="NCBI Taxonomy" id="468837"/>
    <lineage>
        <taxon>Eukaryota</taxon>
        <taxon>Fungi</taxon>
        <taxon>Dikarya</taxon>
        <taxon>Ascomycota</taxon>
        <taxon>Pezizomycotina</taxon>
        <taxon>Sordariomycetes</taxon>
        <taxon>Hypocreomycetidae</taxon>
        <taxon>Hypocreales</taxon>
        <taxon>Cordycipitaceae</taxon>
        <taxon>Lecanicillium</taxon>
    </lineage>
</organism>
<accession>A0ACC1QUH9</accession>